<sequence>MMKIFGPLYNRAITWSRHRYAPALLTGLSFVEGFIFPVPPEVMLAPMSLANRHQALWFATLSLLGSLAGALLGYLLGHFAFAIMQPLIAWLGWSEAIDKQIHQLQQLVLESPWRAFWLLVLVGFTPIPLKIFTWASGIVGVPLLPFLSSMLIGRGKRVYLVAGAIKLGGKRAETLLHRWIEPLGWITSALLIGLVGWVIWKTKFG</sequence>
<reference evidence="3 4" key="1">
    <citation type="journal article" date="2003" name="J. Bacteriol.">
        <title>Comparative analyses of the complete genome sequences of Pierce's disease and citrus variegated chlorosis strains of Xylella fastidiosa.</title>
        <authorList>
            <person name="Van Sluys M.A."/>
            <person name="de Oliveira M.C."/>
            <person name="Monteiro-Vitorello C.B."/>
            <person name="Miyaki C.Y."/>
            <person name="Furlan L.R."/>
            <person name="Camargo L.E."/>
            <person name="da Silva A.C."/>
            <person name="Moon D.H."/>
            <person name="Takita M.A."/>
            <person name="Lemos E.G."/>
            <person name="Machado M.A."/>
            <person name="Ferro M.I."/>
            <person name="da Silva F.R."/>
            <person name="Goldman M.H."/>
            <person name="Goldman G.H."/>
            <person name="Lemos M.V."/>
            <person name="El-Dorry H."/>
            <person name="Tsai S.M."/>
            <person name="Carrer H."/>
            <person name="Carraro D.M."/>
            <person name="de Oliveira R.C."/>
            <person name="Nunes L.R."/>
            <person name="Siqueira W.J."/>
            <person name="Coutinho L.L."/>
            <person name="Kimura E.T."/>
            <person name="Ferro E.S."/>
            <person name="Harakava R."/>
            <person name="Kuramae E.E."/>
            <person name="Marino C.L."/>
            <person name="Giglioti E."/>
            <person name="Abreu I.L."/>
            <person name="Alves L.M."/>
            <person name="do Amaral A.M."/>
            <person name="Baia G.S."/>
            <person name="Blanco S.R."/>
            <person name="Brito M.S."/>
            <person name="Cannavan F.S."/>
            <person name="Celestino A.V."/>
            <person name="da Cunha A.F."/>
            <person name="Fenille R.C."/>
            <person name="Ferro J.A."/>
            <person name="Formighieri E.F."/>
            <person name="Kishi L.T."/>
            <person name="Leoni S.G."/>
            <person name="Oliveira A.R."/>
            <person name="Rosa V.E.Jr."/>
            <person name="Sassaki F.T."/>
            <person name="Sena J.A."/>
            <person name="de Souza A.A."/>
            <person name="Truffi D."/>
            <person name="Tsukumo F."/>
            <person name="Yanai G.M."/>
            <person name="Zaros L.G."/>
            <person name="Civerolo E.L."/>
            <person name="Simpson A.J."/>
            <person name="Almeida N.F.Jr."/>
            <person name="Setubal J.C."/>
            <person name="Kitajima J.P."/>
        </authorList>
    </citation>
    <scope>NUCLEOTIDE SEQUENCE [LARGE SCALE GENOMIC DNA]</scope>
    <source>
        <strain evidence="4">Temecula1 / ATCC 700964</strain>
    </source>
</reference>
<dbReference type="PANTHER" id="PTHR42709:SF11">
    <property type="entry name" value="DEDA FAMILY PROTEIN"/>
    <property type="match status" value="1"/>
</dbReference>
<feature type="domain" description="VTT" evidence="2">
    <location>
        <begin position="40"/>
        <end position="164"/>
    </location>
</feature>
<dbReference type="GO" id="GO:0005886">
    <property type="term" value="C:plasma membrane"/>
    <property type="evidence" value="ECO:0007669"/>
    <property type="project" value="TreeGrafter"/>
</dbReference>
<evidence type="ECO:0000313" key="4">
    <source>
        <dbReference type="Proteomes" id="UP000002516"/>
    </source>
</evidence>
<evidence type="ECO:0000259" key="2">
    <source>
        <dbReference type="Pfam" id="PF09335"/>
    </source>
</evidence>
<keyword evidence="1" id="KW-1133">Transmembrane helix</keyword>
<dbReference type="HOGENOM" id="CLU_098634_1_0_6"/>
<feature type="transmembrane region" description="Helical" evidence="1">
    <location>
        <begin position="56"/>
        <end position="76"/>
    </location>
</feature>
<dbReference type="PANTHER" id="PTHR42709">
    <property type="entry name" value="ALKALINE PHOSPHATASE LIKE PROTEIN"/>
    <property type="match status" value="1"/>
</dbReference>
<proteinExistence type="predicted"/>
<keyword evidence="3" id="KW-0449">Lipoprotein</keyword>
<dbReference type="InterPro" id="IPR051311">
    <property type="entry name" value="DedA_domain"/>
</dbReference>
<name>Q87AK4_XYLFT</name>
<dbReference type="Proteomes" id="UP000002516">
    <property type="component" value="Chromosome"/>
</dbReference>
<feature type="transmembrane region" description="Helical" evidence="1">
    <location>
        <begin position="179"/>
        <end position="200"/>
    </location>
</feature>
<gene>
    <name evidence="3" type="ordered locus">PD_1819</name>
</gene>
<evidence type="ECO:0000313" key="3">
    <source>
        <dbReference type="EMBL" id="AAO29653.1"/>
    </source>
</evidence>
<organism evidence="3 4">
    <name type="scientific">Xylella fastidiosa (strain Temecula1 / ATCC 700964)</name>
    <dbReference type="NCBI Taxonomy" id="183190"/>
    <lineage>
        <taxon>Bacteria</taxon>
        <taxon>Pseudomonadati</taxon>
        <taxon>Pseudomonadota</taxon>
        <taxon>Gammaproteobacteria</taxon>
        <taxon>Lysobacterales</taxon>
        <taxon>Lysobacteraceae</taxon>
        <taxon>Xylella</taxon>
    </lineage>
</organism>
<dbReference type="AlphaFoldDB" id="Q87AK4"/>
<evidence type="ECO:0000256" key="1">
    <source>
        <dbReference type="SAM" id="Phobius"/>
    </source>
</evidence>
<feature type="transmembrane region" description="Helical" evidence="1">
    <location>
        <begin position="20"/>
        <end position="36"/>
    </location>
</feature>
<keyword evidence="1" id="KW-0472">Membrane</keyword>
<dbReference type="EMBL" id="AE009442">
    <property type="protein sequence ID" value="AAO29653.1"/>
    <property type="molecule type" value="Genomic_DNA"/>
</dbReference>
<dbReference type="InterPro" id="IPR032816">
    <property type="entry name" value="VTT_dom"/>
</dbReference>
<keyword evidence="4" id="KW-1185">Reference proteome</keyword>
<dbReference type="Pfam" id="PF09335">
    <property type="entry name" value="VTT_dom"/>
    <property type="match status" value="1"/>
</dbReference>
<protein>
    <submittedName>
        <fullName evidence="3">Lipoprotein</fullName>
    </submittedName>
</protein>
<keyword evidence="1" id="KW-0812">Transmembrane</keyword>
<accession>Q87AK4</accession>
<dbReference type="KEGG" id="xft:PD_1819"/>